<dbReference type="Gene3D" id="1.20.1560.10">
    <property type="entry name" value="ABC transporter type 1, transmembrane domain"/>
    <property type="match status" value="1"/>
</dbReference>
<dbReference type="InterPro" id="IPR027417">
    <property type="entry name" value="P-loop_NTPase"/>
</dbReference>
<dbReference type="Gene3D" id="3.40.50.300">
    <property type="entry name" value="P-loop containing nucleotide triphosphate hydrolases"/>
    <property type="match status" value="1"/>
</dbReference>
<dbReference type="Pfam" id="PF00005">
    <property type="entry name" value="ABC_tran"/>
    <property type="match status" value="1"/>
</dbReference>
<dbReference type="PANTHER" id="PTHR24221:SF654">
    <property type="entry name" value="ATP-BINDING CASSETTE SUB-FAMILY B MEMBER 6"/>
    <property type="match status" value="1"/>
</dbReference>
<evidence type="ECO:0000256" key="7">
    <source>
        <dbReference type="SAM" id="MobiDB-lite"/>
    </source>
</evidence>
<dbReference type="RefSeq" id="WP_311686567.1">
    <property type="nucleotide sequence ID" value="NZ_JAVREU010000015.1"/>
</dbReference>
<protein>
    <submittedName>
        <fullName evidence="11">ABC transporter ATP-binding protein</fullName>
    </submittedName>
</protein>
<dbReference type="SUPFAM" id="SSF90123">
    <property type="entry name" value="ABC transporter transmembrane region"/>
    <property type="match status" value="1"/>
</dbReference>
<evidence type="ECO:0000256" key="5">
    <source>
        <dbReference type="ARBA" id="ARBA00022989"/>
    </source>
</evidence>
<dbReference type="PROSITE" id="PS50929">
    <property type="entry name" value="ABC_TM1F"/>
    <property type="match status" value="1"/>
</dbReference>
<feature type="compositionally biased region" description="Gly residues" evidence="7">
    <location>
        <begin position="333"/>
        <end position="344"/>
    </location>
</feature>
<reference evidence="12" key="1">
    <citation type="submission" date="2023-07" db="EMBL/GenBank/DDBJ databases">
        <title>30 novel species of actinomycetes from the DSMZ collection.</title>
        <authorList>
            <person name="Nouioui I."/>
        </authorList>
    </citation>
    <scope>NUCLEOTIDE SEQUENCE [LARGE SCALE GENOMIC DNA]</scope>
    <source>
        <strain evidence="12">DSM 41921</strain>
    </source>
</reference>
<feature type="region of interest" description="Disordered" evidence="7">
    <location>
        <begin position="318"/>
        <end position="351"/>
    </location>
</feature>
<dbReference type="SMART" id="SM00382">
    <property type="entry name" value="AAA"/>
    <property type="match status" value="1"/>
</dbReference>
<comment type="caution">
    <text evidence="11">The sequence shown here is derived from an EMBL/GenBank/DDBJ whole genome shotgun (WGS) entry which is preliminary data.</text>
</comment>
<dbReference type="InterPro" id="IPR036640">
    <property type="entry name" value="ABC1_TM_sf"/>
</dbReference>
<dbReference type="GO" id="GO:0005524">
    <property type="term" value="F:ATP binding"/>
    <property type="evidence" value="ECO:0007669"/>
    <property type="project" value="UniProtKB-KW"/>
</dbReference>
<dbReference type="EMBL" id="JAVREU010000015">
    <property type="protein sequence ID" value="MDT0391270.1"/>
    <property type="molecule type" value="Genomic_DNA"/>
</dbReference>
<evidence type="ECO:0000256" key="3">
    <source>
        <dbReference type="ARBA" id="ARBA00022741"/>
    </source>
</evidence>
<keyword evidence="3" id="KW-0547">Nucleotide-binding</keyword>
<dbReference type="InterPro" id="IPR003439">
    <property type="entry name" value="ABC_transporter-like_ATP-bd"/>
</dbReference>
<keyword evidence="4 11" id="KW-0067">ATP-binding</keyword>
<evidence type="ECO:0000256" key="1">
    <source>
        <dbReference type="ARBA" id="ARBA00004651"/>
    </source>
</evidence>
<comment type="subcellular location">
    <subcellularLocation>
        <location evidence="1">Cell membrane</location>
        <topology evidence="1">Multi-pass membrane protein</topology>
    </subcellularLocation>
</comment>
<dbReference type="CDD" id="cd03228">
    <property type="entry name" value="ABCC_MRP_Like"/>
    <property type="match status" value="1"/>
</dbReference>
<keyword evidence="2 8" id="KW-0812">Transmembrane</keyword>
<dbReference type="InterPro" id="IPR039421">
    <property type="entry name" value="Type_1_exporter"/>
</dbReference>
<evidence type="ECO:0000256" key="8">
    <source>
        <dbReference type="SAM" id="Phobius"/>
    </source>
</evidence>
<feature type="transmembrane region" description="Helical" evidence="8">
    <location>
        <begin position="57"/>
        <end position="75"/>
    </location>
</feature>
<keyword evidence="12" id="KW-1185">Reference proteome</keyword>
<dbReference type="SUPFAM" id="SSF52540">
    <property type="entry name" value="P-loop containing nucleoside triphosphate hydrolases"/>
    <property type="match status" value="1"/>
</dbReference>
<evidence type="ECO:0000313" key="12">
    <source>
        <dbReference type="Proteomes" id="UP001183586"/>
    </source>
</evidence>
<evidence type="ECO:0000256" key="4">
    <source>
        <dbReference type="ARBA" id="ARBA00022840"/>
    </source>
</evidence>
<evidence type="ECO:0000256" key="6">
    <source>
        <dbReference type="ARBA" id="ARBA00023136"/>
    </source>
</evidence>
<evidence type="ECO:0000313" key="11">
    <source>
        <dbReference type="EMBL" id="MDT0391270.1"/>
    </source>
</evidence>
<dbReference type="PANTHER" id="PTHR24221">
    <property type="entry name" value="ATP-BINDING CASSETTE SUB-FAMILY B"/>
    <property type="match status" value="1"/>
</dbReference>
<evidence type="ECO:0000259" key="10">
    <source>
        <dbReference type="PROSITE" id="PS50929"/>
    </source>
</evidence>
<evidence type="ECO:0000259" key="9">
    <source>
        <dbReference type="PROSITE" id="PS50893"/>
    </source>
</evidence>
<sequence>MRTGPPMLPLLAAPLRARPGRLLALILWSLVEAVPALLAGQLVARAVDQGFAAGEPLTGLAWLALMGLGVFAGAWGTRQAYPLLAAVVEPFRDDLVRTVAEGSLRQAVAGRAVDASGVSRLTLQVEMVREAYAGVLMVVRGFLLTVGGALLGMVFLAPLILPLVVPPLLAGLGLFLILLRRMAGAQRDVLVADERVAEAAGAARAADRDIVACGAEDCVRADLVSHIDTQAAAARRFAALLPARVLCLAVAGWLPLLLLLIAAPGLRAGGLSAGAVLGAATYVTGGLQPAVRSLIQGLGGSGLRLVVALRRIHEAYPGAPGSPAPSLPPASGVPGGQGEAGGSARGVPESAGGSACDVELTAVTFTYGPQADPVFRDLDLTLPEGGHLAVVGPSGIGKSTLAALIGGTLEPDNGRVRLGDRPPTELPPADLSARRVLVPQEAYVFSGALAENLRYLRPDASDEDVVAAVDAVGAGPLVSRLGGIGAVIEPAALSAGERQQIALVRAYLSPAPVVLLDEATCHLDPAAEARAEEAFARRPGSLLVIAHRISSALRARRVLVLDGDRVVSGTHTEVLERSELYRDLVGHWSDGGDVPAADGDEAPGSAVVGSLPGADQASAPGRS</sequence>
<feature type="transmembrane region" description="Helical" evidence="8">
    <location>
        <begin position="131"/>
        <end position="153"/>
    </location>
</feature>
<organism evidence="11 12">
    <name type="scientific">Streptomyces dubilierae</name>
    <dbReference type="NCBI Taxonomy" id="3075533"/>
    <lineage>
        <taxon>Bacteria</taxon>
        <taxon>Bacillati</taxon>
        <taxon>Actinomycetota</taxon>
        <taxon>Actinomycetes</taxon>
        <taxon>Kitasatosporales</taxon>
        <taxon>Streptomycetaceae</taxon>
        <taxon>Streptomyces</taxon>
    </lineage>
</organism>
<dbReference type="InterPro" id="IPR011527">
    <property type="entry name" value="ABC1_TM_dom"/>
</dbReference>
<proteinExistence type="predicted"/>
<name>A0ABU2PGJ5_9ACTN</name>
<dbReference type="PROSITE" id="PS50893">
    <property type="entry name" value="ABC_TRANSPORTER_2"/>
    <property type="match status" value="1"/>
</dbReference>
<dbReference type="Proteomes" id="UP001183586">
    <property type="component" value="Unassembled WGS sequence"/>
</dbReference>
<feature type="domain" description="ABC transporter" evidence="9">
    <location>
        <begin position="358"/>
        <end position="588"/>
    </location>
</feature>
<feature type="domain" description="ABC transmembrane type-1" evidence="10">
    <location>
        <begin position="23"/>
        <end position="289"/>
    </location>
</feature>
<accession>A0ABU2PGJ5</accession>
<dbReference type="InterPro" id="IPR003593">
    <property type="entry name" value="AAA+_ATPase"/>
</dbReference>
<feature type="region of interest" description="Disordered" evidence="7">
    <location>
        <begin position="592"/>
        <end position="623"/>
    </location>
</feature>
<keyword evidence="6 8" id="KW-0472">Membrane</keyword>
<evidence type="ECO:0000256" key="2">
    <source>
        <dbReference type="ARBA" id="ARBA00022692"/>
    </source>
</evidence>
<gene>
    <name evidence="11" type="ORF">RM641_27940</name>
</gene>
<feature type="transmembrane region" description="Helical" evidence="8">
    <location>
        <begin position="159"/>
        <end position="179"/>
    </location>
</feature>
<keyword evidence="5 8" id="KW-1133">Transmembrane helix</keyword>
<feature type="transmembrane region" description="Helical" evidence="8">
    <location>
        <begin position="245"/>
        <end position="266"/>
    </location>
</feature>